<protein>
    <submittedName>
        <fullName evidence="2">Uncharacterized protein</fullName>
    </submittedName>
</protein>
<keyword evidence="1" id="KW-1133">Transmembrane helix</keyword>
<dbReference type="RefSeq" id="WP_089853013.1">
    <property type="nucleotide sequence ID" value="NZ_FNDW01000001.1"/>
</dbReference>
<keyword evidence="1" id="KW-0812">Transmembrane</keyword>
<accession>A0A1G8D386</accession>
<reference evidence="3" key="1">
    <citation type="submission" date="2016-10" db="EMBL/GenBank/DDBJ databases">
        <authorList>
            <person name="Varghese N."/>
            <person name="Submissions S."/>
        </authorList>
    </citation>
    <scope>NUCLEOTIDE SEQUENCE [LARGE SCALE GENOMIC DNA]</scope>
    <source>
        <strain evidence="3">DSM 17071</strain>
    </source>
</reference>
<evidence type="ECO:0000313" key="3">
    <source>
        <dbReference type="Proteomes" id="UP000198869"/>
    </source>
</evidence>
<organism evidence="2 3">
    <name type="scientific">Chryseobacterium taeanense</name>
    <dbReference type="NCBI Taxonomy" id="311334"/>
    <lineage>
        <taxon>Bacteria</taxon>
        <taxon>Pseudomonadati</taxon>
        <taxon>Bacteroidota</taxon>
        <taxon>Flavobacteriia</taxon>
        <taxon>Flavobacteriales</taxon>
        <taxon>Weeksellaceae</taxon>
        <taxon>Chryseobacterium group</taxon>
        <taxon>Chryseobacterium</taxon>
    </lineage>
</organism>
<gene>
    <name evidence="2" type="ORF">SAMN05421846_10132</name>
</gene>
<keyword evidence="1" id="KW-0472">Membrane</keyword>
<dbReference type="EMBL" id="FNDW01000001">
    <property type="protein sequence ID" value="SDH52225.1"/>
    <property type="molecule type" value="Genomic_DNA"/>
</dbReference>
<feature type="transmembrane region" description="Helical" evidence="1">
    <location>
        <begin position="143"/>
        <end position="167"/>
    </location>
</feature>
<name>A0A1G8D386_9FLAO</name>
<keyword evidence="3" id="KW-1185">Reference proteome</keyword>
<evidence type="ECO:0000313" key="2">
    <source>
        <dbReference type="EMBL" id="SDH52225.1"/>
    </source>
</evidence>
<feature type="transmembrane region" description="Helical" evidence="1">
    <location>
        <begin position="89"/>
        <end position="106"/>
    </location>
</feature>
<dbReference type="STRING" id="311334.SAMN05421846_10132"/>
<dbReference type="AlphaFoldDB" id="A0A1G8D386"/>
<sequence>MISKEQEKQITAYLISKKLSPQILSEVKDHFILQISSLMESENFNFQEAFLAVKISWKDELEMVKADFFSFKKVARIEKVILHQRFQKMTVISSLFSGTALLLILINYDLFTMLQICLLGGWLMLLVYNFVKKKMKFFNYVSMSFHPLLLRNMFIVMTLFILGNFFTTGNWEIIYFQITKFFSVYSLALQFQLLYLNLKKVNVLI</sequence>
<feature type="transmembrane region" description="Helical" evidence="1">
    <location>
        <begin position="112"/>
        <end position="131"/>
    </location>
</feature>
<proteinExistence type="predicted"/>
<evidence type="ECO:0000256" key="1">
    <source>
        <dbReference type="SAM" id="Phobius"/>
    </source>
</evidence>
<feature type="transmembrane region" description="Helical" evidence="1">
    <location>
        <begin position="173"/>
        <end position="196"/>
    </location>
</feature>
<dbReference type="OrthoDB" id="1247773at2"/>
<dbReference type="Proteomes" id="UP000198869">
    <property type="component" value="Unassembled WGS sequence"/>
</dbReference>